<reference evidence="2 3" key="1">
    <citation type="submission" date="2020-10" db="EMBL/GenBank/DDBJ databases">
        <title>The Coptis chinensis genome and diversification of protoberbering-type alkaloids.</title>
        <authorList>
            <person name="Wang B."/>
            <person name="Shu S."/>
            <person name="Song C."/>
            <person name="Liu Y."/>
        </authorList>
    </citation>
    <scope>NUCLEOTIDE SEQUENCE [LARGE SCALE GENOMIC DNA]</scope>
    <source>
        <strain evidence="2">HL-2020</strain>
        <tissue evidence="2">Leaf</tissue>
    </source>
</reference>
<dbReference type="EMBL" id="JADFTS010000008">
    <property type="protein sequence ID" value="KAF9591311.1"/>
    <property type="molecule type" value="Genomic_DNA"/>
</dbReference>
<organism evidence="2 3">
    <name type="scientific">Coptis chinensis</name>
    <dbReference type="NCBI Taxonomy" id="261450"/>
    <lineage>
        <taxon>Eukaryota</taxon>
        <taxon>Viridiplantae</taxon>
        <taxon>Streptophyta</taxon>
        <taxon>Embryophyta</taxon>
        <taxon>Tracheophyta</taxon>
        <taxon>Spermatophyta</taxon>
        <taxon>Magnoliopsida</taxon>
        <taxon>Ranunculales</taxon>
        <taxon>Ranunculaceae</taxon>
        <taxon>Coptidoideae</taxon>
        <taxon>Coptis</taxon>
    </lineage>
</organism>
<name>A0A835LL51_9MAGN</name>
<accession>A0A835LL51</accession>
<evidence type="ECO:0000313" key="2">
    <source>
        <dbReference type="EMBL" id="KAF9591311.1"/>
    </source>
</evidence>
<comment type="caution">
    <text evidence="2">The sequence shown here is derived from an EMBL/GenBank/DDBJ whole genome shotgun (WGS) entry which is preliminary data.</text>
</comment>
<dbReference type="Proteomes" id="UP000631114">
    <property type="component" value="Unassembled WGS sequence"/>
</dbReference>
<evidence type="ECO:0000313" key="3">
    <source>
        <dbReference type="Proteomes" id="UP000631114"/>
    </source>
</evidence>
<evidence type="ECO:0000256" key="1">
    <source>
        <dbReference type="SAM" id="MobiDB-lite"/>
    </source>
</evidence>
<gene>
    <name evidence="2" type="ORF">IFM89_003623</name>
</gene>
<protein>
    <submittedName>
        <fullName evidence="2">Uncharacterized protein</fullName>
    </submittedName>
</protein>
<keyword evidence="3" id="KW-1185">Reference proteome</keyword>
<feature type="region of interest" description="Disordered" evidence="1">
    <location>
        <begin position="1"/>
        <end position="22"/>
    </location>
</feature>
<proteinExistence type="predicted"/>
<sequence>MKLPRGAYHSEENPIVGFDGTKNYSDRVVTPTKNKSKQKSRHDVRHVDALAYLSAATNCKEARTIQVEYQEQPSIDFTTLNHRKIYVDECLALQVLYSAQASYAVRSNKRIRGEVEITGDDIDSEMISPDHDESLDPDQQQSLIDVEHILSMNDWRVPYIEYLQHQTLPEDKKLVDYILRTSFKFSILPLAVTIQLI</sequence>
<dbReference type="AlphaFoldDB" id="A0A835LL51"/>